<dbReference type="Gene3D" id="3.30.40.10">
    <property type="entry name" value="Zinc/RING finger domain, C3HC4 (zinc finger)"/>
    <property type="match status" value="1"/>
</dbReference>
<evidence type="ECO:0000256" key="1">
    <source>
        <dbReference type="ARBA" id="ARBA00000900"/>
    </source>
</evidence>
<feature type="domain" description="RING-type" evidence="9">
    <location>
        <begin position="168"/>
        <end position="210"/>
    </location>
</feature>
<reference evidence="10 12" key="1">
    <citation type="journal article" date="2019" name="Sci. Rep.">
        <title>A high-quality genome of Eragrostis curvula grass provides insights into Poaceae evolution and supports new strategies to enhance forage quality.</title>
        <authorList>
            <person name="Carballo J."/>
            <person name="Santos B.A.C.M."/>
            <person name="Zappacosta D."/>
            <person name="Garbus I."/>
            <person name="Selva J.P."/>
            <person name="Gallo C.A."/>
            <person name="Diaz A."/>
            <person name="Albertini E."/>
            <person name="Caccamo M."/>
            <person name="Echenique V."/>
        </authorList>
    </citation>
    <scope>NUCLEOTIDE SEQUENCE [LARGE SCALE GENOMIC DNA]</scope>
    <source>
        <strain evidence="12">cv. Victoria</strain>
        <tissue evidence="10">Leaf</tissue>
    </source>
</reference>
<keyword evidence="5" id="KW-0862">Zinc</keyword>
<evidence type="ECO:0000256" key="7">
    <source>
        <dbReference type="PROSITE-ProRule" id="PRU00175"/>
    </source>
</evidence>
<evidence type="ECO:0000313" key="11">
    <source>
        <dbReference type="EMBL" id="TVU33267.1"/>
    </source>
</evidence>
<dbReference type="CDD" id="cd16461">
    <property type="entry name" value="RING-H2_EL5-like"/>
    <property type="match status" value="1"/>
</dbReference>
<dbReference type="PANTHER" id="PTHR14155">
    <property type="entry name" value="RING FINGER DOMAIN-CONTAINING"/>
    <property type="match status" value="1"/>
</dbReference>
<organism evidence="10 12">
    <name type="scientific">Eragrostis curvula</name>
    <name type="common">weeping love grass</name>
    <dbReference type="NCBI Taxonomy" id="38414"/>
    <lineage>
        <taxon>Eukaryota</taxon>
        <taxon>Viridiplantae</taxon>
        <taxon>Streptophyta</taxon>
        <taxon>Embryophyta</taxon>
        <taxon>Tracheophyta</taxon>
        <taxon>Spermatophyta</taxon>
        <taxon>Magnoliopsida</taxon>
        <taxon>Liliopsida</taxon>
        <taxon>Poales</taxon>
        <taxon>Poaceae</taxon>
        <taxon>PACMAD clade</taxon>
        <taxon>Chloridoideae</taxon>
        <taxon>Eragrostideae</taxon>
        <taxon>Eragrostidinae</taxon>
        <taxon>Eragrostis</taxon>
    </lineage>
</organism>
<dbReference type="OrthoDB" id="663606at2759"/>
<dbReference type="Pfam" id="PF13639">
    <property type="entry name" value="zf-RING_2"/>
    <property type="match status" value="1"/>
</dbReference>
<dbReference type="InterPro" id="IPR053238">
    <property type="entry name" value="RING-H2_zinc_finger"/>
</dbReference>
<keyword evidence="4 7" id="KW-0863">Zinc-finger</keyword>
<evidence type="ECO:0000256" key="5">
    <source>
        <dbReference type="ARBA" id="ARBA00022833"/>
    </source>
</evidence>
<comment type="similarity">
    <text evidence="6">Belongs to the RING-type zinc finger family. ATL subfamily.</text>
</comment>
<name>A0A5J9VCP9_9POAL</name>
<keyword evidence="8" id="KW-0472">Membrane</keyword>
<evidence type="ECO:0000256" key="3">
    <source>
        <dbReference type="ARBA" id="ARBA00022723"/>
    </source>
</evidence>
<dbReference type="GO" id="GO:0008270">
    <property type="term" value="F:zinc ion binding"/>
    <property type="evidence" value="ECO:0007669"/>
    <property type="project" value="UniProtKB-KW"/>
</dbReference>
<feature type="transmembrane region" description="Helical" evidence="8">
    <location>
        <begin position="7"/>
        <end position="29"/>
    </location>
</feature>
<keyword evidence="8" id="KW-0812">Transmembrane</keyword>
<evidence type="ECO:0000256" key="8">
    <source>
        <dbReference type="SAM" id="Phobius"/>
    </source>
</evidence>
<dbReference type="EMBL" id="RWGY01000011">
    <property type="protein sequence ID" value="TVU33251.1"/>
    <property type="molecule type" value="Genomic_DNA"/>
</dbReference>
<evidence type="ECO:0000259" key="9">
    <source>
        <dbReference type="PROSITE" id="PS50089"/>
    </source>
</evidence>
<dbReference type="Proteomes" id="UP000324897">
    <property type="component" value="Chromosome 1"/>
</dbReference>
<dbReference type="SMART" id="SM00184">
    <property type="entry name" value="RING"/>
    <property type="match status" value="1"/>
</dbReference>
<accession>A0A5J9VCP9</accession>
<comment type="catalytic activity">
    <reaction evidence="1">
        <text>S-ubiquitinyl-[E2 ubiquitin-conjugating enzyme]-L-cysteine + [acceptor protein]-L-lysine = [E2 ubiquitin-conjugating enzyme]-L-cysteine + N(6)-ubiquitinyl-[acceptor protein]-L-lysine.</text>
        <dbReference type="EC" id="2.3.2.27"/>
    </reaction>
</comment>
<protein>
    <recommendedName>
        <fullName evidence="2">RING-type E3 ubiquitin transferase</fullName>
        <ecNumber evidence="2">2.3.2.27</ecNumber>
    </recommendedName>
</protein>
<evidence type="ECO:0000256" key="4">
    <source>
        <dbReference type="ARBA" id="ARBA00022771"/>
    </source>
</evidence>
<gene>
    <name evidence="10" type="ORF">EJB05_25042</name>
    <name evidence="11" type="ORF">EJB05_25059</name>
</gene>
<dbReference type="EMBL" id="RWGY01000011">
    <property type="protein sequence ID" value="TVU33267.1"/>
    <property type="molecule type" value="Genomic_DNA"/>
</dbReference>
<evidence type="ECO:0000313" key="12">
    <source>
        <dbReference type="Proteomes" id="UP000324897"/>
    </source>
</evidence>
<keyword evidence="3" id="KW-0479">Metal-binding</keyword>
<dbReference type="EC" id="2.3.2.27" evidence="2"/>
<dbReference type="GO" id="GO:0061630">
    <property type="term" value="F:ubiquitin protein ligase activity"/>
    <property type="evidence" value="ECO:0007669"/>
    <property type="project" value="UniProtKB-EC"/>
</dbReference>
<dbReference type="SUPFAM" id="SSF57850">
    <property type="entry name" value="RING/U-box"/>
    <property type="match status" value="1"/>
</dbReference>
<feature type="non-terminal residue" evidence="10">
    <location>
        <position position="1"/>
    </location>
</feature>
<keyword evidence="8" id="KW-1133">Transmembrane helix</keyword>
<dbReference type="PANTHER" id="PTHR14155:SF625">
    <property type="entry name" value="OS02G0248240 PROTEIN"/>
    <property type="match status" value="1"/>
</dbReference>
<keyword evidence="12" id="KW-1185">Reference proteome</keyword>
<dbReference type="InterPro" id="IPR013083">
    <property type="entry name" value="Znf_RING/FYVE/PHD"/>
</dbReference>
<evidence type="ECO:0000256" key="2">
    <source>
        <dbReference type="ARBA" id="ARBA00012483"/>
    </source>
</evidence>
<sequence length="222" mass="24287">MDWKTRVSGLAIATTLCIGGTALLIWWVVDLAREHNKGGALGVLCVVLVFWVGVSTCMFPAFCAVFFPWSALGPYLDPLLPPLRWCLGGVGRLLSTLCGDAGAWLRHANGGGASGALPRIVARAQGRLMDVLHREPPVRGRARVVAVDDIPAYEQRDAVRPDGLSSECCVCLGEVEKGEMVKRLPVCLHMFHQWCIDQWLRDHSTCPVCRCNVFAPLPEQIV</sequence>
<proteinExistence type="inferred from homology"/>
<comment type="caution">
    <text evidence="10">The sequence shown here is derived from an EMBL/GenBank/DDBJ whole genome shotgun (WGS) entry which is preliminary data.</text>
</comment>
<dbReference type="AlphaFoldDB" id="A0A5J9VCP9"/>
<dbReference type="Gramene" id="TVU33267">
    <property type="protein sequence ID" value="TVU33267"/>
    <property type="gene ID" value="EJB05_25059"/>
</dbReference>
<dbReference type="PROSITE" id="PS50089">
    <property type="entry name" value="ZF_RING_2"/>
    <property type="match status" value="1"/>
</dbReference>
<feature type="transmembrane region" description="Helical" evidence="8">
    <location>
        <begin position="41"/>
        <end position="67"/>
    </location>
</feature>
<dbReference type="Gramene" id="TVU33251">
    <property type="protein sequence ID" value="TVU33251"/>
    <property type="gene ID" value="EJB05_25042"/>
</dbReference>
<dbReference type="InterPro" id="IPR001841">
    <property type="entry name" value="Znf_RING"/>
</dbReference>
<evidence type="ECO:0000256" key="6">
    <source>
        <dbReference type="ARBA" id="ARBA00024209"/>
    </source>
</evidence>
<evidence type="ECO:0000313" key="10">
    <source>
        <dbReference type="EMBL" id="TVU33251.1"/>
    </source>
</evidence>